<evidence type="ECO:0000256" key="3">
    <source>
        <dbReference type="ARBA" id="ARBA00022692"/>
    </source>
</evidence>
<keyword evidence="10" id="KW-1185">Reference proteome</keyword>
<gene>
    <name evidence="9" type="ORF">GB996_05620</name>
</gene>
<comment type="subcellular location">
    <subcellularLocation>
        <location evidence="1">Cell membrane</location>
        <topology evidence="1">Multi-pass membrane protein</topology>
    </subcellularLocation>
</comment>
<name>A0A844LZY7_9GAMM</name>
<protein>
    <recommendedName>
        <fullName evidence="8">ComEC/Rec2-related protein domain-containing protein</fullName>
    </recommendedName>
</protein>
<sequence length="1047" mass="116829">MIWLMALVALVLMLAILQMTPDQLLLMGYQLAPDVGAERWQYASYVQLIGLALVWLLRYGYMVWYRRRLSHSIGVAAQPQLLSFAPYTQVASYTKAPSLVVNHSVYLLAPATTTNSSAFAKPSISPSYFALPRIFKKPTVSGIVPALLTLIAVGLFWSATLCHSVAQRLSAIEQAPTRPLYVNALVTPIGLSDKRLTFEAAKAVSLSSEGGVNPKLNPQKKQVAQGYRQLVRLTNIRPYHSMAATASQQGIIQLDNPFYLANPSQKIPNKNSVSQNKPQPINHSQNTSKTQALSLNAPAQSRLPSSMTVMLQSYRGQQQWLNDLAANQQLTMSLALTPIEFKAHDEVEGFDEYRWLSSRHATAQAKLIHADVKKAFINPKLSVPQTINQQRFLLREHFLALRQQRTARDPQQINPQQGLAVTLSLLTGDRSLISQEMSGLYRFAGISHLLAISGTHVLFLALLCAGIVTTIITCFWPIWYARIPRWQWAFGIAVVVAFGYALFAGFDVPAVRTAFMLLIVGVLRYVLAAPATLKVLLWLAVGMAWVDIFVLWQAGFWLSFIAVAALVAYGQRWQVSLSSRQEVGRATNTGVLQRLRVTLKAHVVALFKLQMWMSVALLPLSLWLFGKVSLWGFVINLFAIGLFGWVIVPLNLLAGVLYAAWPSSSVLPDKIWSFLFWLLDGLHQLLFQLQTRFEQVGWLYTDLDISLLLLLFMVLLPFLLPKGVLNRLLALAPLSLIAAMSVASTTAQHRLAESQSSATSLDTQAVNIKVLNLNNLQYAATLIYSHSDAWLLLSGYPKAYLQSSPQLTDEQTKQISTALYDQIQRQDIKQLTGVVVQTNTPELAAVVSKLDEYIPLSYYWQAGLNANKTMIQAQMQGSTLLAQSCEANQSWQTQHRSEEGGGWSLTAVTGWPQLNDRQLLDCTLKLSGMQTFWLHDQQDLRALTAKPKRYAQHKAGASLAPSAHNAVIFYSSRQAKLGKLWPLMCEQTDQVLAQHWITPSQAYLAPALIDVFQPLTWHIGGQVFSRTTVKLKDSHLYWQQHYLMSDE</sequence>
<reference evidence="9 10" key="1">
    <citation type="journal article" date="2019" name="PLoS ONE">
        <title>Pup mortality in New Zealand sea lions (Phocarctos hookeri) at Enderby Island, Auckland Islands, 2013-18.</title>
        <authorList>
            <person name="Michael S.A."/>
            <person name="Hayman D.T.S."/>
            <person name="Gray R."/>
            <person name="Zhang J."/>
            <person name="Rogers L."/>
            <person name="Roe W.D."/>
        </authorList>
    </citation>
    <scope>NUCLEOTIDE SEQUENCE [LARGE SCALE GENOMIC DNA]</scope>
    <source>
        <strain evidence="9 10">SM868</strain>
    </source>
</reference>
<dbReference type="OrthoDB" id="9761531at2"/>
<comment type="caution">
    <text evidence="9">The sequence shown here is derived from an EMBL/GenBank/DDBJ whole genome shotgun (WGS) entry which is preliminary data.</text>
</comment>
<feature type="transmembrane region" description="Helical" evidence="7">
    <location>
        <begin position="549"/>
        <end position="570"/>
    </location>
</feature>
<organism evidence="9 10">
    <name type="scientific">Psychrobacter sanguinis</name>
    <dbReference type="NCBI Taxonomy" id="861445"/>
    <lineage>
        <taxon>Bacteria</taxon>
        <taxon>Pseudomonadati</taxon>
        <taxon>Pseudomonadota</taxon>
        <taxon>Gammaproteobacteria</taxon>
        <taxon>Moraxellales</taxon>
        <taxon>Moraxellaceae</taxon>
        <taxon>Psychrobacter</taxon>
    </lineage>
</organism>
<evidence type="ECO:0000256" key="1">
    <source>
        <dbReference type="ARBA" id="ARBA00004651"/>
    </source>
</evidence>
<dbReference type="GO" id="GO:0005886">
    <property type="term" value="C:plasma membrane"/>
    <property type="evidence" value="ECO:0007669"/>
    <property type="project" value="UniProtKB-SubCell"/>
</dbReference>
<dbReference type="RefSeq" id="WP_155587073.1">
    <property type="nucleotide sequence ID" value="NZ_WFKQ01000003.1"/>
</dbReference>
<evidence type="ECO:0000256" key="7">
    <source>
        <dbReference type="SAM" id="Phobius"/>
    </source>
</evidence>
<evidence type="ECO:0000313" key="10">
    <source>
        <dbReference type="Proteomes" id="UP000442109"/>
    </source>
</evidence>
<dbReference type="AlphaFoldDB" id="A0A844LZY7"/>
<dbReference type="EMBL" id="WFKQ01000003">
    <property type="protein sequence ID" value="MUG32269.1"/>
    <property type="molecule type" value="Genomic_DNA"/>
</dbReference>
<evidence type="ECO:0000256" key="4">
    <source>
        <dbReference type="ARBA" id="ARBA00022989"/>
    </source>
</evidence>
<feature type="region of interest" description="Disordered" evidence="6">
    <location>
        <begin position="263"/>
        <end position="289"/>
    </location>
</feature>
<evidence type="ECO:0000256" key="6">
    <source>
        <dbReference type="SAM" id="MobiDB-lite"/>
    </source>
</evidence>
<evidence type="ECO:0000256" key="5">
    <source>
        <dbReference type="ARBA" id="ARBA00023136"/>
    </source>
</evidence>
<feature type="transmembrane region" description="Helical" evidence="7">
    <location>
        <begin position="631"/>
        <end position="659"/>
    </location>
</feature>
<accession>A0A844LZY7</accession>
<dbReference type="PANTHER" id="PTHR30619">
    <property type="entry name" value="DNA INTERNALIZATION/COMPETENCE PROTEIN COMEC/REC2"/>
    <property type="match status" value="1"/>
</dbReference>
<dbReference type="InterPro" id="IPR052159">
    <property type="entry name" value="Competence_DNA_uptake"/>
</dbReference>
<feature type="transmembrane region" description="Helical" evidence="7">
    <location>
        <begin position="457"/>
        <end position="480"/>
    </location>
</feature>
<feature type="domain" description="ComEC/Rec2-related protein" evidence="8">
    <location>
        <begin position="425"/>
        <end position="720"/>
    </location>
</feature>
<keyword evidence="3 7" id="KW-0812">Transmembrane</keyword>
<keyword evidence="5 7" id="KW-0472">Membrane</keyword>
<feature type="transmembrane region" description="Helical" evidence="7">
    <location>
        <begin position="671"/>
        <end position="691"/>
    </location>
</feature>
<keyword evidence="4 7" id="KW-1133">Transmembrane helix</keyword>
<proteinExistence type="predicted"/>
<dbReference type="NCBIfam" id="TIGR00360">
    <property type="entry name" value="ComEC_N-term"/>
    <property type="match status" value="1"/>
</dbReference>
<feature type="transmembrane region" description="Helical" evidence="7">
    <location>
        <begin position="703"/>
        <end position="721"/>
    </location>
</feature>
<dbReference type="PANTHER" id="PTHR30619:SF7">
    <property type="entry name" value="BETA-LACTAMASE DOMAIN PROTEIN"/>
    <property type="match status" value="1"/>
</dbReference>
<feature type="transmembrane region" description="Helical" evidence="7">
    <location>
        <begin position="515"/>
        <end position="537"/>
    </location>
</feature>
<evidence type="ECO:0000313" key="9">
    <source>
        <dbReference type="EMBL" id="MUG32269.1"/>
    </source>
</evidence>
<feature type="transmembrane region" description="Helical" evidence="7">
    <location>
        <begin position="486"/>
        <end position="503"/>
    </location>
</feature>
<dbReference type="Pfam" id="PF03772">
    <property type="entry name" value="Competence"/>
    <property type="match status" value="1"/>
</dbReference>
<evidence type="ECO:0000259" key="8">
    <source>
        <dbReference type="Pfam" id="PF03772"/>
    </source>
</evidence>
<keyword evidence="2" id="KW-1003">Cell membrane</keyword>
<evidence type="ECO:0000256" key="2">
    <source>
        <dbReference type="ARBA" id="ARBA00022475"/>
    </source>
</evidence>
<dbReference type="InterPro" id="IPR004477">
    <property type="entry name" value="ComEC_N"/>
</dbReference>
<feature type="transmembrane region" description="Helical" evidence="7">
    <location>
        <begin position="603"/>
        <end position="625"/>
    </location>
</feature>
<feature type="transmembrane region" description="Helical" evidence="7">
    <location>
        <begin position="42"/>
        <end position="61"/>
    </location>
</feature>
<dbReference type="Proteomes" id="UP000442109">
    <property type="component" value="Unassembled WGS sequence"/>
</dbReference>